<dbReference type="InterPro" id="IPR000700">
    <property type="entry name" value="PAS-assoc_C"/>
</dbReference>
<dbReference type="InterPro" id="IPR011102">
    <property type="entry name" value="Sig_transdc_His_kinase_HWE"/>
</dbReference>
<evidence type="ECO:0000256" key="15">
    <source>
        <dbReference type="ARBA" id="ARBA00023170"/>
    </source>
</evidence>
<feature type="region of interest" description="Disordered" evidence="16">
    <location>
        <begin position="1"/>
        <end position="25"/>
    </location>
</feature>
<evidence type="ECO:0000256" key="4">
    <source>
        <dbReference type="ARBA" id="ARBA00022553"/>
    </source>
</evidence>
<dbReference type="Gene3D" id="2.10.70.100">
    <property type="match status" value="1"/>
</dbReference>
<keyword evidence="6" id="KW-0285">Flavoprotein</keyword>
<evidence type="ECO:0000256" key="9">
    <source>
        <dbReference type="ARBA" id="ARBA00022737"/>
    </source>
</evidence>
<dbReference type="Proteomes" id="UP000680815">
    <property type="component" value="Unassembled WGS sequence"/>
</dbReference>
<evidence type="ECO:0000256" key="12">
    <source>
        <dbReference type="ARBA" id="ARBA00022840"/>
    </source>
</evidence>
<gene>
    <name evidence="19" type="ORF">J5Y09_22095</name>
</gene>
<dbReference type="Gene3D" id="3.30.450.20">
    <property type="entry name" value="PAS domain"/>
    <property type="match status" value="3"/>
</dbReference>
<protein>
    <recommendedName>
        <fullName evidence="2">histidine kinase</fullName>
        <ecNumber evidence="2">2.7.13.3</ecNumber>
    </recommendedName>
</protein>
<evidence type="ECO:0000256" key="17">
    <source>
        <dbReference type="SAM" id="Phobius"/>
    </source>
</evidence>
<evidence type="ECO:0000256" key="6">
    <source>
        <dbReference type="ARBA" id="ARBA00022630"/>
    </source>
</evidence>
<dbReference type="EMBL" id="JAGIYZ010000032">
    <property type="protein sequence ID" value="MBP0466636.1"/>
    <property type="molecule type" value="Genomic_DNA"/>
</dbReference>
<evidence type="ECO:0000256" key="5">
    <source>
        <dbReference type="ARBA" id="ARBA00022606"/>
    </source>
</evidence>
<evidence type="ECO:0000313" key="20">
    <source>
        <dbReference type="Proteomes" id="UP000680815"/>
    </source>
</evidence>
<keyword evidence="10" id="KW-0547">Nucleotide-binding</keyword>
<keyword evidence="9" id="KW-0677">Repeat</keyword>
<dbReference type="InterPro" id="IPR000014">
    <property type="entry name" value="PAS"/>
</dbReference>
<dbReference type="SMART" id="SM00091">
    <property type="entry name" value="PAS"/>
    <property type="match status" value="1"/>
</dbReference>
<dbReference type="Gene3D" id="3.30.565.10">
    <property type="entry name" value="Histidine kinase-like ATPase, C-terminal domain"/>
    <property type="match status" value="1"/>
</dbReference>
<feature type="transmembrane region" description="Helical" evidence="17">
    <location>
        <begin position="30"/>
        <end position="53"/>
    </location>
</feature>
<evidence type="ECO:0000313" key="19">
    <source>
        <dbReference type="EMBL" id="MBP0466636.1"/>
    </source>
</evidence>
<keyword evidence="17" id="KW-0812">Transmembrane</keyword>
<evidence type="ECO:0000256" key="3">
    <source>
        <dbReference type="ARBA" id="ARBA00022543"/>
    </source>
</evidence>
<dbReference type="PANTHER" id="PTHR41523:SF8">
    <property type="entry name" value="ETHYLENE RESPONSE SENSOR PROTEIN"/>
    <property type="match status" value="1"/>
</dbReference>
<dbReference type="PROSITE" id="PS50113">
    <property type="entry name" value="PAC"/>
    <property type="match status" value="1"/>
</dbReference>
<keyword evidence="20" id="KW-1185">Reference proteome</keyword>
<dbReference type="InterPro" id="IPR036890">
    <property type="entry name" value="HATPase_C_sf"/>
</dbReference>
<dbReference type="RefSeq" id="WP_209354023.1">
    <property type="nucleotide sequence ID" value="NZ_JAGIYZ010000032.1"/>
</dbReference>
<keyword evidence="17" id="KW-1133">Transmembrane helix</keyword>
<proteinExistence type="predicted"/>
<evidence type="ECO:0000256" key="16">
    <source>
        <dbReference type="SAM" id="MobiDB-lite"/>
    </source>
</evidence>
<evidence type="ECO:0000259" key="18">
    <source>
        <dbReference type="PROSITE" id="PS50113"/>
    </source>
</evidence>
<dbReference type="EC" id="2.7.13.3" evidence="2"/>
<dbReference type="PANTHER" id="PTHR41523">
    <property type="entry name" value="TWO-COMPONENT SYSTEM SENSOR PROTEIN"/>
    <property type="match status" value="1"/>
</dbReference>
<dbReference type="SUPFAM" id="SSF55785">
    <property type="entry name" value="PYP-like sensor domain (PAS domain)"/>
    <property type="match status" value="1"/>
</dbReference>
<dbReference type="SMART" id="SM00086">
    <property type="entry name" value="PAC"/>
    <property type="match status" value="1"/>
</dbReference>
<keyword evidence="7" id="KW-0288">FMN</keyword>
<sequence>MDATPSTGLASEVPPDGAPAGRGRRPGPRLTALVVAAFLLPAAILGVAAWITWTAIRDEAERELTHAAEMLADYSHRVIDGHARIARRIAESLGDADEAAIRAAERELQDRIARFVADLPLVRGALVLGADGAVVLRSGAALAPPRLLAAMPSGAKSVLVSAAYVEDGAGLAIAIGSARPTGGGAVAIVLDVDRLARGLARSRGLPRESVALVRQDGQILARDPAFAAPLPPLGRERPVMQAFAAGVERSRQRGVRPADDVPVESAFHRIDGMPGLAAVVARPRDILVETWRRRLLPLVAVGLPAMVGLVALALLVRRKQTVLEDALAGLEQRVAERTVSLREGEERLRLAVEAGRIGTWETEIATRITMRSARAREIFGLDPEADATPLEDWGARIHPADRARVLDRFEQVAAGRLSAYAESYRFLRPDGTWRWLESTAAVVRRDAATGRPLRLAGTVQDMTERREAEDRRDLLTQEVNHRARNTLAIVQAILRLTLAPTPGEYARLVEGRVAALARAQSLLAAERWTGAPFLTLLTDEIAPFGSTDPGPDGRFRINGPEFRVRAEAVQPLGMVFHELATNAVKHGALSVREGRVGVTWRIDEAAGLLMIRWAEEGGPSPGFPKHRGVGSRVIEATVTGQLGGTVERRWPAEGLVCDIALPLARTRAGLA</sequence>
<accession>A0ABS4AZ34</accession>
<keyword evidence="12" id="KW-0067">ATP-binding</keyword>
<evidence type="ECO:0000256" key="13">
    <source>
        <dbReference type="ARBA" id="ARBA00022991"/>
    </source>
</evidence>
<organism evidence="19 20">
    <name type="scientific">Roseomonas nitratireducens</name>
    <dbReference type="NCBI Taxonomy" id="2820810"/>
    <lineage>
        <taxon>Bacteria</taxon>
        <taxon>Pseudomonadati</taxon>
        <taxon>Pseudomonadota</taxon>
        <taxon>Alphaproteobacteria</taxon>
        <taxon>Acetobacterales</taxon>
        <taxon>Roseomonadaceae</taxon>
        <taxon>Roseomonas</taxon>
    </lineage>
</organism>
<keyword evidence="13" id="KW-0157">Chromophore</keyword>
<comment type="catalytic activity">
    <reaction evidence="1">
        <text>ATP + protein L-histidine = ADP + protein N-phospho-L-histidine.</text>
        <dbReference type="EC" id="2.7.13.3"/>
    </reaction>
</comment>
<evidence type="ECO:0000256" key="1">
    <source>
        <dbReference type="ARBA" id="ARBA00000085"/>
    </source>
</evidence>
<comment type="caution">
    <text evidence="19">The sequence shown here is derived from an EMBL/GenBank/DDBJ whole genome shotgun (WGS) entry which is preliminary data.</text>
</comment>
<feature type="transmembrane region" description="Helical" evidence="17">
    <location>
        <begin position="295"/>
        <end position="316"/>
    </location>
</feature>
<keyword evidence="17" id="KW-0472">Membrane</keyword>
<dbReference type="SMART" id="SM00911">
    <property type="entry name" value="HWE_HK"/>
    <property type="match status" value="1"/>
</dbReference>
<evidence type="ECO:0000256" key="2">
    <source>
        <dbReference type="ARBA" id="ARBA00012438"/>
    </source>
</evidence>
<keyword evidence="15" id="KW-0675">Receptor</keyword>
<dbReference type="InterPro" id="IPR001610">
    <property type="entry name" value="PAC"/>
</dbReference>
<dbReference type="CDD" id="cd00130">
    <property type="entry name" value="PAS"/>
    <property type="match status" value="1"/>
</dbReference>
<feature type="domain" description="PAC" evidence="18">
    <location>
        <begin position="420"/>
        <end position="474"/>
    </location>
</feature>
<dbReference type="Pfam" id="PF07536">
    <property type="entry name" value="HWE_HK"/>
    <property type="match status" value="1"/>
</dbReference>
<evidence type="ECO:0000256" key="10">
    <source>
        <dbReference type="ARBA" id="ARBA00022741"/>
    </source>
</evidence>
<evidence type="ECO:0000256" key="7">
    <source>
        <dbReference type="ARBA" id="ARBA00022643"/>
    </source>
</evidence>
<reference evidence="19 20" key="1">
    <citation type="submission" date="2021-03" db="EMBL/GenBank/DDBJ databases">
        <authorList>
            <person name="So Y."/>
        </authorList>
    </citation>
    <scope>NUCLEOTIDE SEQUENCE [LARGE SCALE GENOMIC DNA]</scope>
    <source>
        <strain evidence="19 20">PWR1</strain>
    </source>
</reference>
<evidence type="ECO:0000256" key="11">
    <source>
        <dbReference type="ARBA" id="ARBA00022777"/>
    </source>
</evidence>
<evidence type="ECO:0000256" key="8">
    <source>
        <dbReference type="ARBA" id="ARBA00022679"/>
    </source>
</evidence>
<dbReference type="Pfam" id="PF08447">
    <property type="entry name" value="PAS_3"/>
    <property type="match status" value="1"/>
</dbReference>
<keyword evidence="14" id="KW-0843">Virulence</keyword>
<dbReference type="InterPro" id="IPR013655">
    <property type="entry name" value="PAS_fold_3"/>
</dbReference>
<evidence type="ECO:0000256" key="14">
    <source>
        <dbReference type="ARBA" id="ARBA00023026"/>
    </source>
</evidence>
<keyword evidence="4" id="KW-0597">Phosphoprotein</keyword>
<keyword evidence="3" id="KW-0600">Photoreceptor protein</keyword>
<dbReference type="NCBIfam" id="TIGR00229">
    <property type="entry name" value="sensory_box"/>
    <property type="match status" value="1"/>
</dbReference>
<keyword evidence="5" id="KW-0716">Sensory transduction</keyword>
<keyword evidence="11" id="KW-0418">Kinase</keyword>
<name>A0ABS4AZ34_9PROT</name>
<keyword evidence="8" id="KW-0808">Transferase</keyword>
<dbReference type="InterPro" id="IPR035965">
    <property type="entry name" value="PAS-like_dom_sf"/>
</dbReference>